<feature type="compositionally biased region" description="Polar residues" evidence="1">
    <location>
        <begin position="46"/>
        <end position="56"/>
    </location>
</feature>
<feature type="compositionally biased region" description="Polar residues" evidence="1">
    <location>
        <begin position="123"/>
        <end position="134"/>
    </location>
</feature>
<dbReference type="EMBL" id="CP143785">
    <property type="protein sequence ID" value="WVN86852.1"/>
    <property type="molecule type" value="Genomic_DNA"/>
</dbReference>
<feature type="compositionally biased region" description="Basic and acidic residues" evidence="1">
    <location>
        <begin position="784"/>
        <end position="838"/>
    </location>
</feature>
<feature type="compositionally biased region" description="Basic and acidic residues" evidence="1">
    <location>
        <begin position="58"/>
        <end position="77"/>
    </location>
</feature>
<dbReference type="RefSeq" id="XP_066067552.1">
    <property type="nucleotide sequence ID" value="XM_066211455.1"/>
</dbReference>
<feature type="region of interest" description="Disordered" evidence="1">
    <location>
        <begin position="37"/>
        <end position="170"/>
    </location>
</feature>
<feature type="compositionally biased region" description="Low complexity" evidence="1">
    <location>
        <begin position="89"/>
        <end position="100"/>
    </location>
</feature>
<protein>
    <submittedName>
        <fullName evidence="2">Uncharacterized protein</fullName>
    </submittedName>
</protein>
<feature type="compositionally biased region" description="Basic and acidic residues" evidence="1">
    <location>
        <begin position="765"/>
        <end position="776"/>
    </location>
</feature>
<keyword evidence="3" id="KW-1185">Reference proteome</keyword>
<dbReference type="VEuPathDB" id="FungiDB:L203_01279"/>
<feature type="region of interest" description="Disordered" evidence="1">
    <location>
        <begin position="753"/>
        <end position="870"/>
    </location>
</feature>
<reference evidence="2" key="3">
    <citation type="submission" date="2024-01" db="EMBL/GenBank/DDBJ databases">
        <authorList>
            <person name="Coelho M.A."/>
            <person name="David-Palma M."/>
            <person name="Shea T."/>
            <person name="Sun S."/>
            <person name="Cuomo C.A."/>
            <person name="Heitman J."/>
        </authorList>
    </citation>
    <scope>NUCLEOTIDE SEQUENCE</scope>
    <source>
        <strain evidence="2">CBS 7841</strain>
    </source>
</reference>
<accession>A0A1E3IR47</accession>
<evidence type="ECO:0000313" key="3">
    <source>
        <dbReference type="Proteomes" id="UP000094043"/>
    </source>
</evidence>
<dbReference type="KEGG" id="cdep:91086238"/>
<dbReference type="GeneID" id="91086238"/>
<feature type="region of interest" description="Disordered" evidence="1">
    <location>
        <begin position="717"/>
        <end position="741"/>
    </location>
</feature>
<dbReference type="AlphaFoldDB" id="A0A1E3IR47"/>
<evidence type="ECO:0000313" key="2">
    <source>
        <dbReference type="EMBL" id="WVN86852.1"/>
    </source>
</evidence>
<organism evidence="2 3">
    <name type="scientific">Cryptococcus depauperatus CBS 7841</name>
    <dbReference type="NCBI Taxonomy" id="1295531"/>
    <lineage>
        <taxon>Eukaryota</taxon>
        <taxon>Fungi</taxon>
        <taxon>Dikarya</taxon>
        <taxon>Basidiomycota</taxon>
        <taxon>Agaricomycotina</taxon>
        <taxon>Tremellomycetes</taxon>
        <taxon>Tremellales</taxon>
        <taxon>Cryptococcaceae</taxon>
        <taxon>Cryptococcus</taxon>
    </lineage>
</organism>
<feature type="compositionally biased region" description="Basic residues" evidence="1">
    <location>
        <begin position="105"/>
        <end position="115"/>
    </location>
</feature>
<dbReference type="Proteomes" id="UP000094043">
    <property type="component" value="Chromosome 2"/>
</dbReference>
<reference evidence="2" key="2">
    <citation type="journal article" date="2022" name="Elife">
        <title>Obligate sexual reproduction of a homothallic fungus closely related to the Cryptococcus pathogenic species complex.</title>
        <authorList>
            <person name="Passer A.R."/>
            <person name="Clancey S.A."/>
            <person name="Shea T."/>
            <person name="David-Palma M."/>
            <person name="Averette A.F."/>
            <person name="Boekhout T."/>
            <person name="Porcel B.M."/>
            <person name="Nowrousian M."/>
            <person name="Cuomo C.A."/>
            <person name="Sun S."/>
            <person name="Heitman J."/>
            <person name="Coelho M.A."/>
        </authorList>
    </citation>
    <scope>NUCLEOTIDE SEQUENCE</scope>
    <source>
        <strain evidence="2">CBS 7841</strain>
    </source>
</reference>
<sequence>MAQVRTLRRSTNSVRSLAVVLLLALLLYVFLSGRKKKKGSNSNGRYGQSASANSVQDGARHPSRSDGSDSKNKRENKSGQSQTEDEWASPESAPPISAAPDTRKVKAGKSVLRKRDKYDNLPPSANTSSGSSVRWTDEEGVSPHPATQHRQKWANHVGTTDDSQSEYKHRPKLDTKPEYMKKGRVSVNPEEWAADKLARHGKLDEPLLKMMKEAEEIGKAKREDGRWQEACEDQWDEDLGPVPTVAMKMALEFSKQVDRKMLVRLQEILDKRKDISGKMDGYNIRKKKVERSFPEFLVNLQIPIDRNDFLYKLILAWYCDTYRCKIYTQRMRITDVPIPMTTDPVAGTLCQILGWMEYLGTLNIAQRLFVGLDLYGLAMRVQVMEEGDEYRLDLTVFMSGGPVHERVKKYGEHYEWCLRLEHSARASRSVKAELLKLRGRSNKDQTISSLFTRRRLIFRPGWTVMGVGKTEPKPNRSTFQRKLITRPPRVIEFLSAEDVKKTVPRILQRFQYGLSSVIPQFTPQEVCFQSIRQFAWDDSSVTKENTVFNKTTFWMAWTFVGVGILNVQKDPEELPRPVQSNDFVQFVDLGGYIPILRSKPPKLAPLDHFPALEIFILPYVPLGQEGATVELILNPNYGLSHFLAKERKQTHHRQHLGLLKLFVSLREQKFLDNFLSDLDKTLTEIGQKMFDIDKSHERAVILMRDLARTHLQQTYTVDESGAGTTKEGKWPRGMPLNYDPTRPERILFQGVSVPVPESSNPQPLSDKEKQAQEMRRRVLAASGETRRRAYKHAEEEAQETKARRTEESNKEKQAQEARRRALEHAEKEAQENKARETEGSNPPPTDGAQESSDDEVPRILGPLGHVPNVG</sequence>
<dbReference type="OrthoDB" id="2573087at2759"/>
<evidence type="ECO:0000256" key="1">
    <source>
        <dbReference type="SAM" id="MobiDB-lite"/>
    </source>
</evidence>
<gene>
    <name evidence="2" type="ORF">L203_102026</name>
</gene>
<reference evidence="2" key="1">
    <citation type="submission" date="2016-06" db="EMBL/GenBank/DDBJ databases">
        <authorList>
            <person name="Cuomo C."/>
            <person name="Litvintseva A."/>
            <person name="Heitman J."/>
            <person name="Chen Y."/>
            <person name="Sun S."/>
            <person name="Springer D."/>
            <person name="Dromer F."/>
            <person name="Young S."/>
            <person name="Zeng Q."/>
            <person name="Chapman S."/>
            <person name="Gujja S."/>
            <person name="Saif S."/>
            <person name="Birren B."/>
        </authorList>
    </citation>
    <scope>NUCLEOTIDE SEQUENCE</scope>
    <source>
        <strain evidence="2">CBS 7841</strain>
    </source>
</reference>
<proteinExistence type="predicted"/>
<name>A0A1E3IR47_9TREE</name>